<keyword evidence="4 8" id="KW-0378">Hydrolase</keyword>
<evidence type="ECO:0000313" key="11">
    <source>
        <dbReference type="Proteomes" id="UP001497444"/>
    </source>
</evidence>
<name>A0ABP0VHE5_9BRYO</name>
<dbReference type="PANTHER" id="PTHR31321">
    <property type="entry name" value="ACYL-COA THIOESTER HYDROLASE YBHC-RELATED"/>
    <property type="match status" value="1"/>
</dbReference>
<dbReference type="EMBL" id="CAXAQS010000942">
    <property type="protein sequence ID" value="CAK9253851.1"/>
    <property type="molecule type" value="Genomic_DNA"/>
</dbReference>
<dbReference type="Pfam" id="PF01095">
    <property type="entry name" value="Pectinesterase"/>
    <property type="match status" value="1"/>
</dbReference>
<evidence type="ECO:0000256" key="6">
    <source>
        <dbReference type="ARBA" id="ARBA00047928"/>
    </source>
</evidence>
<evidence type="ECO:0000256" key="4">
    <source>
        <dbReference type="ARBA" id="ARBA00022801"/>
    </source>
</evidence>
<accession>A0ABP0VHE5</accession>
<dbReference type="InterPro" id="IPR012334">
    <property type="entry name" value="Pectin_lyas_fold"/>
</dbReference>
<evidence type="ECO:0000256" key="7">
    <source>
        <dbReference type="PROSITE-ProRule" id="PRU10040"/>
    </source>
</evidence>
<protein>
    <recommendedName>
        <fullName evidence="3 8">Pectinesterase</fullName>
        <ecNumber evidence="3 8">3.1.1.11</ecNumber>
    </recommendedName>
</protein>
<comment type="caution">
    <text evidence="10">The sequence shown here is derived from an EMBL/GenBank/DDBJ whole genome shotgun (WGS) entry which is preliminary data.</text>
</comment>
<proteinExistence type="inferred from homology"/>
<keyword evidence="11" id="KW-1185">Reference proteome</keyword>
<dbReference type="Proteomes" id="UP001497444">
    <property type="component" value="Unassembled WGS sequence"/>
</dbReference>
<gene>
    <name evidence="10" type="ORF">CSSPJE1EN1_LOCUS29229</name>
</gene>
<dbReference type="InterPro" id="IPR000070">
    <property type="entry name" value="Pectinesterase_cat"/>
</dbReference>
<comment type="pathway">
    <text evidence="1 8">Glycan metabolism; pectin degradation; 2-dehydro-3-deoxy-D-gluconate from pectin: step 1/5.</text>
</comment>
<dbReference type="EC" id="3.1.1.11" evidence="3 8"/>
<dbReference type="InterPro" id="IPR033131">
    <property type="entry name" value="Pectinesterase_Asp_AS"/>
</dbReference>
<organism evidence="10 11">
    <name type="scientific">Sphagnum jensenii</name>
    <dbReference type="NCBI Taxonomy" id="128206"/>
    <lineage>
        <taxon>Eukaryota</taxon>
        <taxon>Viridiplantae</taxon>
        <taxon>Streptophyta</taxon>
        <taxon>Embryophyta</taxon>
        <taxon>Bryophyta</taxon>
        <taxon>Sphagnophytina</taxon>
        <taxon>Sphagnopsida</taxon>
        <taxon>Sphagnales</taxon>
        <taxon>Sphagnaceae</taxon>
        <taxon>Sphagnum</taxon>
    </lineage>
</organism>
<comment type="similarity">
    <text evidence="2">Belongs to the pectinesterase family.</text>
</comment>
<dbReference type="InterPro" id="IPR011050">
    <property type="entry name" value="Pectin_lyase_fold/virulence"/>
</dbReference>
<evidence type="ECO:0000313" key="10">
    <source>
        <dbReference type="EMBL" id="CAK9253851.1"/>
    </source>
</evidence>
<evidence type="ECO:0000256" key="8">
    <source>
        <dbReference type="RuleBase" id="RU000589"/>
    </source>
</evidence>
<sequence>MGEHNFYPFIHQCICMQQRITLLYKAVSLSMISLGKHGHFRSVQEAVNSIPDGNPDKLIIHINAGTYLEKVVVAHNLPYLTFQGAGADVTTITWHDIASDLGSDGQQLTAYNTASVTVFAPHFIARDIAFRNTAPSPPAGTNGKQGAAFRISGDMAAFYSCSFFGGQDTLCDDTGRHYFKNCYIEGSIDFVFGNGQSIYMLSTLVSTAVDYGAFAAQDRQTASESTGFSFRNCTLTGTGYNYLGRAMGPYSRIIYAYSYIDNMLAPGGWDDWDHDTSRDSTVTFGELKCWGPGANQKTRVPWSHEFTEANVQSLYQLSFIDAHEWLTEPPCPLKP</sequence>
<evidence type="ECO:0000256" key="1">
    <source>
        <dbReference type="ARBA" id="ARBA00005184"/>
    </source>
</evidence>
<dbReference type="PROSITE" id="PS00503">
    <property type="entry name" value="PECTINESTERASE_2"/>
    <property type="match status" value="1"/>
</dbReference>
<keyword evidence="5 8" id="KW-0063">Aspartyl esterase</keyword>
<reference evidence="10" key="1">
    <citation type="submission" date="2024-02" db="EMBL/GenBank/DDBJ databases">
        <authorList>
            <consortium name="ELIXIR-Norway"/>
            <consortium name="Elixir Norway"/>
        </authorList>
    </citation>
    <scope>NUCLEOTIDE SEQUENCE</scope>
</reference>
<dbReference type="PANTHER" id="PTHR31321:SF19">
    <property type="entry name" value="PECTINESTERASE 68-RELATED"/>
    <property type="match status" value="1"/>
</dbReference>
<feature type="domain" description="Pectinesterase catalytic" evidence="9">
    <location>
        <begin position="36"/>
        <end position="304"/>
    </location>
</feature>
<feature type="active site" evidence="7">
    <location>
        <position position="189"/>
    </location>
</feature>
<feature type="non-terminal residue" evidence="10">
    <location>
        <position position="335"/>
    </location>
</feature>
<dbReference type="Gene3D" id="2.160.20.10">
    <property type="entry name" value="Single-stranded right-handed beta-helix, Pectin lyase-like"/>
    <property type="match status" value="1"/>
</dbReference>
<dbReference type="SUPFAM" id="SSF51126">
    <property type="entry name" value="Pectin lyase-like"/>
    <property type="match status" value="1"/>
</dbReference>
<evidence type="ECO:0000259" key="9">
    <source>
        <dbReference type="Pfam" id="PF01095"/>
    </source>
</evidence>
<evidence type="ECO:0000256" key="5">
    <source>
        <dbReference type="ARBA" id="ARBA00023085"/>
    </source>
</evidence>
<evidence type="ECO:0000256" key="2">
    <source>
        <dbReference type="ARBA" id="ARBA00008891"/>
    </source>
</evidence>
<comment type="catalytic activity">
    <reaction evidence="6 8">
        <text>[(1-&gt;4)-alpha-D-galacturonosyl methyl ester](n) + n H2O = [(1-&gt;4)-alpha-D-galacturonosyl](n) + n methanol + n H(+)</text>
        <dbReference type="Rhea" id="RHEA:22380"/>
        <dbReference type="Rhea" id="RHEA-COMP:14570"/>
        <dbReference type="Rhea" id="RHEA-COMP:14573"/>
        <dbReference type="ChEBI" id="CHEBI:15377"/>
        <dbReference type="ChEBI" id="CHEBI:15378"/>
        <dbReference type="ChEBI" id="CHEBI:17790"/>
        <dbReference type="ChEBI" id="CHEBI:140522"/>
        <dbReference type="ChEBI" id="CHEBI:140523"/>
        <dbReference type="EC" id="3.1.1.11"/>
    </reaction>
</comment>
<evidence type="ECO:0000256" key="3">
    <source>
        <dbReference type="ARBA" id="ARBA00013229"/>
    </source>
</evidence>